<dbReference type="AlphaFoldDB" id="A0A6M3JZ35"/>
<name>A0A6M3JZ35_9ZZZZ</name>
<organism evidence="1">
    <name type="scientific">viral metagenome</name>
    <dbReference type="NCBI Taxonomy" id="1070528"/>
    <lineage>
        <taxon>unclassified sequences</taxon>
        <taxon>metagenomes</taxon>
        <taxon>organismal metagenomes</taxon>
    </lineage>
</organism>
<gene>
    <name evidence="1" type="ORF">MM415A01863_0012</name>
</gene>
<reference evidence="1" key="1">
    <citation type="submission" date="2020-03" db="EMBL/GenBank/DDBJ databases">
        <title>The deep terrestrial virosphere.</title>
        <authorList>
            <person name="Holmfeldt K."/>
            <person name="Nilsson E."/>
            <person name="Simone D."/>
            <person name="Lopez-Fernandez M."/>
            <person name="Wu X."/>
            <person name="de Brujin I."/>
            <person name="Lundin D."/>
            <person name="Andersson A."/>
            <person name="Bertilsson S."/>
            <person name="Dopson M."/>
        </authorList>
    </citation>
    <scope>NUCLEOTIDE SEQUENCE</scope>
    <source>
        <strain evidence="1">MM415A01863</strain>
    </source>
</reference>
<protein>
    <submittedName>
        <fullName evidence="1">Uncharacterized protein</fullName>
    </submittedName>
</protein>
<sequence length="190" mass="21650">MQGQNVYFPASGVGQQSAFYDDEILLDGSYQIISVTIHSTSRDENNDVDTTILRRGLLLAPSSTYDDLYLPVSTEDGYVNGDTPTQNMCQAVVLAREEHMIYAYIMGNKRRRTVTAENRVVPAYLLCNIKSEKVIYNNSSNLLLTSAQWQQCQRINVVDSSQRKFEVTETLVRALRYKRKETTITSRDFN</sequence>
<evidence type="ECO:0000313" key="1">
    <source>
        <dbReference type="EMBL" id="QJA75164.1"/>
    </source>
</evidence>
<proteinExistence type="predicted"/>
<accession>A0A6M3JZ35</accession>
<dbReference type="EMBL" id="MT142144">
    <property type="protein sequence ID" value="QJA75164.1"/>
    <property type="molecule type" value="Genomic_DNA"/>
</dbReference>